<organism evidence="1 2">
    <name type="scientific">Hafnia paralvei</name>
    <dbReference type="NCBI Taxonomy" id="546367"/>
    <lineage>
        <taxon>Bacteria</taxon>
        <taxon>Pseudomonadati</taxon>
        <taxon>Pseudomonadota</taxon>
        <taxon>Gammaproteobacteria</taxon>
        <taxon>Enterobacterales</taxon>
        <taxon>Hafniaceae</taxon>
        <taxon>Hafnia</taxon>
    </lineage>
</organism>
<name>A0A2A2MAM5_9GAMM</name>
<comment type="caution">
    <text evidence="1">The sequence shown here is derived from an EMBL/GenBank/DDBJ whole genome shotgun (WGS) entry which is preliminary data.</text>
</comment>
<accession>A0A2A2MAM5</accession>
<dbReference type="EMBL" id="NQMS01000006">
    <property type="protein sequence ID" value="PAV95618.1"/>
    <property type="molecule type" value="Genomic_DNA"/>
</dbReference>
<dbReference type="RefSeq" id="WP_095661630.1">
    <property type="nucleotide sequence ID" value="NZ_NQMS01000006.1"/>
</dbReference>
<sequence>MRKDAYWLINHFHNCPLSEAKDMVLVADGVQANLIEGVGVIGRLLFLAADNENAEGDINKSDLMMLGNFLENIARLQQGVTTASESLHHAITASKKGGSL</sequence>
<dbReference type="AlphaFoldDB" id="A0A2A2MAM5"/>
<evidence type="ECO:0000313" key="2">
    <source>
        <dbReference type="Proteomes" id="UP000218796"/>
    </source>
</evidence>
<gene>
    <name evidence="1" type="ORF">CJD50_14360</name>
</gene>
<evidence type="ECO:0000313" key="1">
    <source>
        <dbReference type="EMBL" id="PAV95618.1"/>
    </source>
</evidence>
<protein>
    <submittedName>
        <fullName evidence="1">Uncharacterized protein</fullName>
    </submittedName>
</protein>
<dbReference type="OrthoDB" id="7064709at2"/>
<keyword evidence="2" id="KW-1185">Reference proteome</keyword>
<reference evidence="1 2" key="1">
    <citation type="submission" date="2017-08" db="EMBL/GenBank/DDBJ databases">
        <title>Draft Genome Sequence of Hafnia alvei CITHA-6 Isolated from Raw Bovine Milk.</title>
        <authorList>
            <person name="Culligan E.P."/>
            <person name="Mcsweeney A."/>
            <person name="O'Doherty C."/>
            <person name="Gleeson E."/>
            <person name="O'Riordan D."/>
            <person name="Sleator R.D."/>
        </authorList>
    </citation>
    <scope>NUCLEOTIDE SEQUENCE [LARGE SCALE GENOMIC DNA]</scope>
    <source>
        <strain evidence="1 2">CITHA-6</strain>
    </source>
</reference>
<dbReference type="Proteomes" id="UP000218796">
    <property type="component" value="Unassembled WGS sequence"/>
</dbReference>
<proteinExistence type="predicted"/>